<proteinExistence type="predicted"/>
<keyword evidence="2" id="KW-0413">Isomerase</keyword>
<dbReference type="InterPro" id="IPR050275">
    <property type="entry name" value="PGM_Phosphatase"/>
</dbReference>
<dbReference type="Gene3D" id="3.40.50.1240">
    <property type="entry name" value="Phosphoglycerate mutase-like"/>
    <property type="match status" value="1"/>
</dbReference>
<sequence length="259" mass="28160">MTAMDPDPTGAASHVDPEIRSAAIPPRYRMRDLWIVRHGESRANAAFSAGADEPFPGSDCDVELSSTGYEQAAGLGRWLAGLPPERAPQLVVCSPYLRARQTWAAMARTADGITAGAGAVPTVTDERCRDREMGVFELYPPQAIRRRAPQEFERRARLGEWFYRPPGGESPADVALRMRDLLTELDRTTAEKILIVAHDAVVVTAAHVLAGVGARPPADMPPVPNASITHWHNTEHHLWLAAWGITTHAHDAMPGASAE</sequence>
<dbReference type="PANTHER" id="PTHR48100:SF1">
    <property type="entry name" value="HISTIDINE PHOSPHATASE FAMILY PROTEIN-RELATED"/>
    <property type="match status" value="1"/>
</dbReference>
<accession>A0A378WNN3</accession>
<gene>
    <name evidence="3" type="ORF">NCTC13184_02290</name>
</gene>
<dbReference type="EMBL" id="UGRU01000001">
    <property type="protein sequence ID" value="SUA42930.1"/>
    <property type="molecule type" value="Genomic_DNA"/>
</dbReference>
<dbReference type="GO" id="GO:0016791">
    <property type="term" value="F:phosphatase activity"/>
    <property type="evidence" value="ECO:0007669"/>
    <property type="project" value="TreeGrafter"/>
</dbReference>
<dbReference type="AlphaFoldDB" id="A0A378WNN3"/>
<evidence type="ECO:0000313" key="4">
    <source>
        <dbReference type="Proteomes" id="UP000255082"/>
    </source>
</evidence>
<dbReference type="InterPro" id="IPR029033">
    <property type="entry name" value="His_PPase_superfam"/>
</dbReference>
<name>A0A378WNN3_9NOCA</name>
<dbReference type="SUPFAM" id="SSF53254">
    <property type="entry name" value="Phosphoglycerate mutase-like"/>
    <property type="match status" value="1"/>
</dbReference>
<dbReference type="CDD" id="cd07067">
    <property type="entry name" value="HP_PGM_like"/>
    <property type="match status" value="1"/>
</dbReference>
<keyword evidence="1" id="KW-0324">Glycolysis</keyword>
<dbReference type="SMART" id="SM00855">
    <property type="entry name" value="PGAM"/>
    <property type="match status" value="1"/>
</dbReference>
<dbReference type="InterPro" id="IPR013078">
    <property type="entry name" value="His_Pase_superF_clade-1"/>
</dbReference>
<dbReference type="PROSITE" id="PS00175">
    <property type="entry name" value="PG_MUTASE"/>
    <property type="match status" value="1"/>
</dbReference>
<protein>
    <submittedName>
        <fullName evidence="3">Bifunctional RNase H/acid phosphatase</fullName>
    </submittedName>
</protein>
<evidence type="ECO:0000256" key="1">
    <source>
        <dbReference type="ARBA" id="ARBA00023152"/>
    </source>
</evidence>
<organism evidence="3 4">
    <name type="scientific">Nocardia africana</name>
    <dbReference type="NCBI Taxonomy" id="134964"/>
    <lineage>
        <taxon>Bacteria</taxon>
        <taxon>Bacillati</taxon>
        <taxon>Actinomycetota</taxon>
        <taxon>Actinomycetes</taxon>
        <taxon>Mycobacteriales</taxon>
        <taxon>Nocardiaceae</taxon>
        <taxon>Nocardia</taxon>
    </lineage>
</organism>
<dbReference type="PANTHER" id="PTHR48100">
    <property type="entry name" value="BROAD-SPECIFICITY PHOSPHATASE YOR283W-RELATED"/>
    <property type="match status" value="1"/>
</dbReference>
<dbReference type="Pfam" id="PF00300">
    <property type="entry name" value="His_Phos_1"/>
    <property type="match status" value="1"/>
</dbReference>
<dbReference type="GO" id="GO:0005737">
    <property type="term" value="C:cytoplasm"/>
    <property type="evidence" value="ECO:0007669"/>
    <property type="project" value="TreeGrafter"/>
</dbReference>
<evidence type="ECO:0000313" key="3">
    <source>
        <dbReference type="EMBL" id="SUA42930.1"/>
    </source>
</evidence>
<dbReference type="Proteomes" id="UP000255082">
    <property type="component" value="Unassembled WGS sequence"/>
</dbReference>
<evidence type="ECO:0000256" key="2">
    <source>
        <dbReference type="ARBA" id="ARBA00023235"/>
    </source>
</evidence>
<dbReference type="RefSeq" id="WP_227995315.1">
    <property type="nucleotide sequence ID" value="NZ_JAJFOE010000001.1"/>
</dbReference>
<reference evidence="3 4" key="1">
    <citation type="submission" date="2018-06" db="EMBL/GenBank/DDBJ databases">
        <authorList>
            <consortium name="Pathogen Informatics"/>
            <person name="Doyle S."/>
        </authorList>
    </citation>
    <scope>NUCLEOTIDE SEQUENCE [LARGE SCALE GENOMIC DNA]</scope>
    <source>
        <strain evidence="3 4">NCTC13184</strain>
    </source>
</reference>
<dbReference type="InterPro" id="IPR001345">
    <property type="entry name" value="PG/BPGM_mutase_AS"/>
</dbReference>